<gene>
    <name evidence="2" type="ORF">V0R62_12595</name>
</gene>
<protein>
    <submittedName>
        <fullName evidence="2">Phage tail protein</fullName>
    </submittedName>
</protein>
<dbReference type="EMBL" id="JAZDCT010000014">
    <property type="protein sequence ID" value="MEE1888492.1"/>
    <property type="molecule type" value="Genomic_DNA"/>
</dbReference>
<sequence length="776" mass="79939">MVDQNSQFYAILTNVGAAKQANADALGIPWKITQMGVGDANGTDPTPNATQTSLINEWRRAPLNQLKVDDKNSAIIVAEQVIPADVGGKWIREIALYDADGDMVAVANCAPTYKPLLSQGSGRTQVVRMNLIVSSASNVQLKIDPAVVLATRDYVDSRITEELSKLDIKQSVRVATSVNLSLAGLQTVDGVALVAGDRVLVKSQTAAKENGLYVAAVGTWPRASDADTSTKVTSGLIVVVELGEVLADTIWQLTTDAPITLGLTSLVFQNITDGFARLLSPAFVGAPTAPTPAQYDSSSKLATTDFVKRVGLEYSSFGSVAVNTVLTAIHVGGLISASSSTPISITLPPTLGVAQGATTTVVSAGSGSVTVKAAAGDLIYTASGVVGPIVLGLGDSAEFIKLAGQWRLSGGSSMLRYSQVLSEEGFVTQAQFNSSQRLATTEFVQRALGSFSGAVSYGASITLTKSDAGKIIRMAGTGYTVKLPLISSLVEGTTFAIQHSGTSGTQSVVVQGDDVIDPGAGLVTSLTLNIGDTAILTRAAGNWALTGGSAALGYVDRPTMPQFDSSRQLATTEFVQREIGNYSGQKGVSGAYTVVPADSGKVLSLTGGGYTITLPSISSFAVGSKIRFINFGTGAIQVVGSGLIGTMSIGITDSLEVIATLGGWMLVGGSALLGSSSGFGASLNGTVGYQKLPNGAIEQWGVYVGAPSGSDTVITLPVAMLAVPTCIELTFANFSGGENVGVSPVLQARNSTPGSITVRNLFVGSSSFFWKVRGRV</sequence>
<evidence type="ECO:0000313" key="3">
    <source>
        <dbReference type="Proteomes" id="UP001354227"/>
    </source>
</evidence>
<dbReference type="InterPro" id="IPR051934">
    <property type="entry name" value="Phage_Tail_Fiber_Structural"/>
</dbReference>
<proteinExistence type="predicted"/>
<dbReference type="Pfam" id="PF12571">
    <property type="entry name" value="Phage_tail_fib"/>
    <property type="match status" value="1"/>
</dbReference>
<dbReference type="PANTHER" id="PTHR35191">
    <property type="entry name" value="PROPHAGE SIDE TAIL FIBER PROTEIN HOMOLOG STFQ-RELATED"/>
    <property type="match status" value="1"/>
</dbReference>
<comment type="caution">
    <text evidence="2">The sequence shown here is derived from an EMBL/GenBank/DDBJ whole genome shotgun (WGS) entry which is preliminary data.</text>
</comment>
<accession>A0ABU7HAZ6</accession>
<organism evidence="2 3">
    <name type="scientific">Pseudomonas carassii</name>
    <dbReference type="NCBI Taxonomy" id="3115855"/>
    <lineage>
        <taxon>Bacteria</taxon>
        <taxon>Pseudomonadati</taxon>
        <taxon>Pseudomonadota</taxon>
        <taxon>Gammaproteobacteria</taxon>
        <taxon>Pseudomonadales</taxon>
        <taxon>Pseudomonadaceae</taxon>
        <taxon>Pseudomonas</taxon>
    </lineage>
</organism>
<dbReference type="InterPro" id="IPR022225">
    <property type="entry name" value="Phage_tail_fibre_N"/>
</dbReference>
<dbReference type="PANTHER" id="PTHR35191:SF1">
    <property type="entry name" value="PROPHAGE SIDE TAIL FIBER PROTEIN HOMOLOG STFQ-RELATED"/>
    <property type="match status" value="1"/>
</dbReference>
<evidence type="ECO:0000313" key="2">
    <source>
        <dbReference type="EMBL" id="MEE1888492.1"/>
    </source>
</evidence>
<keyword evidence="3" id="KW-1185">Reference proteome</keyword>
<reference evidence="2" key="1">
    <citation type="submission" date="2024-01" db="EMBL/GenBank/DDBJ databases">
        <title>Unpublished Manusciprt.</title>
        <authorList>
            <person name="Duman M."/>
            <person name="Valdes E.G."/>
            <person name="Ajmi N."/>
            <person name="Altun S."/>
            <person name="Saticioglu I.B."/>
        </authorList>
    </citation>
    <scope>NUCLEOTIDE SEQUENCE</scope>
    <source>
        <strain evidence="2">137P</strain>
    </source>
</reference>
<name>A0ABU7HAZ6_9PSED</name>
<feature type="domain" description="Phage tail fibre protein N-terminal" evidence="1">
    <location>
        <begin position="6"/>
        <end position="153"/>
    </location>
</feature>
<dbReference type="Proteomes" id="UP001354227">
    <property type="component" value="Unassembled WGS sequence"/>
</dbReference>
<dbReference type="Gene3D" id="2.60.40.3940">
    <property type="match status" value="1"/>
</dbReference>
<evidence type="ECO:0000259" key="1">
    <source>
        <dbReference type="Pfam" id="PF12571"/>
    </source>
</evidence>
<dbReference type="RefSeq" id="WP_330103934.1">
    <property type="nucleotide sequence ID" value="NZ_JAZDCT010000014.1"/>
</dbReference>